<dbReference type="SUPFAM" id="SSF55961">
    <property type="entry name" value="Bet v1-like"/>
    <property type="match status" value="1"/>
</dbReference>
<comment type="similarity">
    <text evidence="1">Belongs to the AHA1 family.</text>
</comment>
<dbReference type="RefSeq" id="WP_272742120.1">
    <property type="nucleotide sequence ID" value="NZ_JAQQKW010000009.1"/>
</dbReference>
<dbReference type="Gene3D" id="3.30.530.20">
    <property type="match status" value="1"/>
</dbReference>
<dbReference type="InterPro" id="IPR013538">
    <property type="entry name" value="ASHA1/2-like_C"/>
</dbReference>
<dbReference type="Pfam" id="PF08327">
    <property type="entry name" value="AHSA1"/>
    <property type="match status" value="1"/>
</dbReference>
<evidence type="ECO:0000313" key="4">
    <source>
        <dbReference type="Proteomes" id="UP001216595"/>
    </source>
</evidence>
<dbReference type="EMBL" id="JAQQKW010000009">
    <property type="protein sequence ID" value="MDC7695453.1"/>
    <property type="molecule type" value="Genomic_DNA"/>
</dbReference>
<evidence type="ECO:0000313" key="3">
    <source>
        <dbReference type="EMBL" id="MDC7695453.1"/>
    </source>
</evidence>
<proteinExistence type="inferred from homology"/>
<comment type="caution">
    <text evidence="3">The sequence shown here is derived from an EMBL/GenBank/DDBJ whole genome shotgun (WGS) entry which is preliminary data.</text>
</comment>
<sequence length="162" mass="18323">MTQANQTAMERISDREFVVRRTVDGSVRLVFKAWSEPELFRRWWTPKSFGMTIHSCEMDVRTGGGYRLVISHPSMPEPMAFFGKYIEVVPGERIVWTNEEGGEDGAVTTVTFEGRGEQTLVVWRDLYPSKEALDEAMVSGATSGFDEQFDQLDEMVAELGAE</sequence>
<dbReference type="Proteomes" id="UP001216595">
    <property type="component" value="Unassembled WGS sequence"/>
</dbReference>
<evidence type="ECO:0000256" key="1">
    <source>
        <dbReference type="ARBA" id="ARBA00006817"/>
    </source>
</evidence>
<reference evidence="3 4" key="1">
    <citation type="submission" date="2023-01" db="EMBL/GenBank/DDBJ databases">
        <title>Novel species of the genus Asticcacaulis isolated from rivers.</title>
        <authorList>
            <person name="Lu H."/>
        </authorList>
    </citation>
    <scope>NUCLEOTIDE SEQUENCE [LARGE SCALE GENOMIC DNA]</scope>
    <source>
        <strain evidence="3 4">DXS10W</strain>
    </source>
</reference>
<name>A0ABT5IGX6_9CAUL</name>
<evidence type="ECO:0000259" key="2">
    <source>
        <dbReference type="Pfam" id="PF08327"/>
    </source>
</evidence>
<feature type="domain" description="Activator of Hsp90 ATPase homologue 1/2-like C-terminal" evidence="2">
    <location>
        <begin position="26"/>
        <end position="156"/>
    </location>
</feature>
<dbReference type="InterPro" id="IPR023393">
    <property type="entry name" value="START-like_dom_sf"/>
</dbReference>
<gene>
    <name evidence="3" type="ORF">PQU94_14320</name>
</gene>
<keyword evidence="4" id="KW-1185">Reference proteome</keyword>
<protein>
    <submittedName>
        <fullName evidence="3">SRPBCC domain-containing protein</fullName>
    </submittedName>
</protein>
<accession>A0ABT5IGX6</accession>
<organism evidence="3 4">
    <name type="scientific">Asticcacaulis currens</name>
    <dbReference type="NCBI Taxonomy" id="2984210"/>
    <lineage>
        <taxon>Bacteria</taxon>
        <taxon>Pseudomonadati</taxon>
        <taxon>Pseudomonadota</taxon>
        <taxon>Alphaproteobacteria</taxon>
        <taxon>Caulobacterales</taxon>
        <taxon>Caulobacteraceae</taxon>
        <taxon>Asticcacaulis</taxon>
    </lineage>
</organism>